<dbReference type="PANTHER" id="PTHR31005:SF8">
    <property type="entry name" value="DUF4139 DOMAIN-CONTAINING PROTEIN"/>
    <property type="match status" value="1"/>
</dbReference>
<dbReference type="Proteomes" id="UP000784128">
    <property type="component" value="Unassembled WGS sequence"/>
</dbReference>
<proteinExistence type="predicted"/>
<dbReference type="EMBL" id="JAHDYS010000030">
    <property type="protein sequence ID" value="MBT1073609.1"/>
    <property type="molecule type" value="Genomic_DNA"/>
</dbReference>
<evidence type="ECO:0000259" key="2">
    <source>
        <dbReference type="Pfam" id="PF13598"/>
    </source>
</evidence>
<feature type="domain" description="DUF4139" evidence="2">
    <location>
        <begin position="226"/>
        <end position="534"/>
    </location>
</feature>
<dbReference type="InterPro" id="IPR011935">
    <property type="entry name" value="CHP02231"/>
</dbReference>
<name>A0ABS5UD17_9BACT</name>
<dbReference type="Pfam" id="PF13600">
    <property type="entry name" value="DUF4140"/>
    <property type="match status" value="1"/>
</dbReference>
<dbReference type="InterPro" id="IPR025554">
    <property type="entry name" value="DUF4140"/>
</dbReference>
<feature type="chain" id="PRO_5045443905" evidence="1">
    <location>
        <begin position="22"/>
        <end position="541"/>
    </location>
</feature>
<gene>
    <name evidence="4" type="ORF">KJB30_17655</name>
</gene>
<dbReference type="PANTHER" id="PTHR31005">
    <property type="entry name" value="DUF4139 DOMAIN-CONTAINING PROTEIN"/>
    <property type="match status" value="1"/>
</dbReference>
<feature type="signal peptide" evidence="1">
    <location>
        <begin position="1"/>
        <end position="21"/>
    </location>
</feature>
<sequence>MFIARTLLVLIILLPTLAAGAVPQRIQAASRITAVTVYPDRALTTRSATVSVKPGSYTVVFEGLPALIQDDSVRVTGRGSAGATILGLEVKRLFMEQVPGKRAVELEQEIRAQERALGGLESRKTALAAQKEFIESIKVAWGERISRELAVGKPTGPELKEAMTFISDGMIKVEEQTRDIDQEQLRLRERIDALRRQRDEVIGAGRKETTGVEIEIEVVREGQLVLELSGVTPAAGWEPSYDVRLAADGASAELTFRAQVLQQTGEDWQGVALSLSTARPAVGGAPPELTPWHVSFCRPPEIRPMAAAPMMKREDSARFRAESVLAGSVPHASSSVAEEINSVTFQVQRPVDIPSDGTRHATVVAMEQLPLTLEFLTVPKLSPVVFLTSRIVNPAGYPLLPGKINIFTGSTFSGSSIMKKTAAGETFDLFFGPDDQVKVKREELKSHKEAGLFGKNRMVYRYRIDLQNFRKQDQTVTVRDQVPLADNEEIKVSLENPSQKPDQVKADGSIEWKLPLKAGEKRGITFEIVVEYPKEREIQGL</sequence>
<evidence type="ECO:0000256" key="1">
    <source>
        <dbReference type="SAM" id="SignalP"/>
    </source>
</evidence>
<evidence type="ECO:0000259" key="3">
    <source>
        <dbReference type="Pfam" id="PF13600"/>
    </source>
</evidence>
<comment type="caution">
    <text evidence="4">The sequence shown here is derived from an EMBL/GenBank/DDBJ whole genome shotgun (WGS) entry which is preliminary data.</text>
</comment>
<evidence type="ECO:0000313" key="5">
    <source>
        <dbReference type="Proteomes" id="UP000784128"/>
    </source>
</evidence>
<reference evidence="4 5" key="1">
    <citation type="submission" date="2021-05" db="EMBL/GenBank/DDBJ databases">
        <title>The draft genome of Geobacter chapellei DSM 13688.</title>
        <authorList>
            <person name="Xu Z."/>
            <person name="Masuda Y."/>
            <person name="Itoh H."/>
            <person name="Senoo K."/>
        </authorList>
    </citation>
    <scope>NUCLEOTIDE SEQUENCE [LARGE SCALE GENOMIC DNA]</scope>
    <source>
        <strain evidence="4 5">DSM 13688</strain>
    </source>
</reference>
<organism evidence="4 5">
    <name type="scientific">Pelotalea chapellei</name>
    <dbReference type="NCBI Taxonomy" id="44671"/>
    <lineage>
        <taxon>Bacteria</taxon>
        <taxon>Pseudomonadati</taxon>
        <taxon>Thermodesulfobacteriota</taxon>
        <taxon>Desulfuromonadia</taxon>
        <taxon>Geobacterales</taxon>
        <taxon>Geobacteraceae</taxon>
        <taxon>Pelotalea</taxon>
    </lineage>
</organism>
<accession>A0ABS5UD17</accession>
<dbReference type="Pfam" id="PF13598">
    <property type="entry name" value="DUF4139"/>
    <property type="match status" value="1"/>
</dbReference>
<dbReference type="NCBIfam" id="TIGR02231">
    <property type="entry name" value="mucoidy inhibitor MuiA family protein"/>
    <property type="match status" value="1"/>
</dbReference>
<keyword evidence="5" id="KW-1185">Reference proteome</keyword>
<feature type="domain" description="DUF4140" evidence="3">
    <location>
        <begin position="35"/>
        <end position="134"/>
    </location>
</feature>
<evidence type="ECO:0000313" key="4">
    <source>
        <dbReference type="EMBL" id="MBT1073609.1"/>
    </source>
</evidence>
<protein>
    <submittedName>
        <fullName evidence="4">Mucoidy inhibitor MuiA family protein</fullName>
    </submittedName>
</protein>
<dbReference type="RefSeq" id="WP_214301694.1">
    <property type="nucleotide sequence ID" value="NZ_JAHDYS010000030.1"/>
</dbReference>
<dbReference type="InterPro" id="IPR037291">
    <property type="entry name" value="DUF4139"/>
</dbReference>
<keyword evidence="1" id="KW-0732">Signal</keyword>